<dbReference type="EMBL" id="AP028654">
    <property type="protein sequence ID" value="BEP29514.1"/>
    <property type="molecule type" value="Genomic_DNA"/>
</dbReference>
<dbReference type="KEGG" id="hprf:HLPR_18450"/>
<evidence type="ECO:0000259" key="1">
    <source>
        <dbReference type="Pfam" id="PF02229"/>
    </source>
</evidence>
<organism evidence="2 3">
    <name type="scientific">Helicovermis profundi</name>
    <dbReference type="NCBI Taxonomy" id="3065157"/>
    <lineage>
        <taxon>Bacteria</taxon>
        <taxon>Bacillati</taxon>
        <taxon>Bacillota</taxon>
        <taxon>Clostridia</taxon>
        <taxon>Helicovermis</taxon>
    </lineage>
</organism>
<dbReference type="GO" id="GO:0003677">
    <property type="term" value="F:DNA binding"/>
    <property type="evidence" value="ECO:0007669"/>
    <property type="project" value="InterPro"/>
</dbReference>
<dbReference type="InterPro" id="IPR017154">
    <property type="entry name" value="PC4-like"/>
</dbReference>
<evidence type="ECO:0000313" key="2">
    <source>
        <dbReference type="EMBL" id="BEP29514.1"/>
    </source>
</evidence>
<proteinExistence type="predicted"/>
<dbReference type="PIRSF" id="PIRSF037246">
    <property type="entry name" value="UCP037246"/>
    <property type="match status" value="1"/>
</dbReference>
<protein>
    <submittedName>
        <fullName evidence="2">YdbC family protein</fullName>
    </submittedName>
</protein>
<reference evidence="2 3" key="1">
    <citation type="submission" date="2023-08" db="EMBL/GenBank/DDBJ databases">
        <title>Helicovermis profunda gen. nov., sp. nov., a novel mesophilic, fermentative bacterium within the Bacillota from a deep-sea hydrothermal vent chimney.</title>
        <authorList>
            <person name="Miyazaki U."/>
            <person name="Mizutani D."/>
            <person name="Hashimoto Y."/>
            <person name="Tame A."/>
            <person name="Sawayama S."/>
            <person name="Miyazaki J."/>
            <person name="Takai K."/>
            <person name="Nakagawa S."/>
        </authorList>
    </citation>
    <scope>NUCLEOTIDE SEQUENCE [LARGE SCALE GENOMIC DNA]</scope>
    <source>
        <strain evidence="2 3">S502</strain>
    </source>
</reference>
<name>A0AAU9E4I1_9FIRM</name>
<keyword evidence="3" id="KW-1185">Reference proteome</keyword>
<dbReference type="Gene3D" id="2.30.31.70">
    <property type="match status" value="1"/>
</dbReference>
<dbReference type="AlphaFoldDB" id="A0AAU9E4I1"/>
<dbReference type="Pfam" id="PF02229">
    <property type="entry name" value="PC4"/>
    <property type="match status" value="1"/>
</dbReference>
<feature type="domain" description="Transcriptional coactivator p15 (PC4) C-terminal" evidence="1">
    <location>
        <begin position="20"/>
        <end position="67"/>
    </location>
</feature>
<dbReference type="InterPro" id="IPR003173">
    <property type="entry name" value="PC4_C"/>
</dbReference>
<evidence type="ECO:0000313" key="3">
    <source>
        <dbReference type="Proteomes" id="UP001321786"/>
    </source>
</evidence>
<dbReference type="GO" id="GO:0006355">
    <property type="term" value="P:regulation of DNA-templated transcription"/>
    <property type="evidence" value="ECO:0007669"/>
    <property type="project" value="InterPro"/>
</dbReference>
<sequence>MANIKYEIKKNVAIISENSKGWTKELNLISWNDREAKYDLRDWDPTHEKMGKGVTLSKDDILKLRDALNNIEF</sequence>
<gene>
    <name evidence="2" type="ORF">HLPR_18450</name>
</gene>
<accession>A0AAU9E4I1</accession>
<dbReference type="RefSeq" id="WP_338535143.1">
    <property type="nucleotide sequence ID" value="NZ_AP028654.1"/>
</dbReference>
<dbReference type="Proteomes" id="UP001321786">
    <property type="component" value="Chromosome"/>
</dbReference>